<organism evidence="2 3">
    <name type="scientific">Candidatus Staskawiczbacteria bacterium RIFCSPHIGHO2_12_FULL_38_11</name>
    <dbReference type="NCBI Taxonomy" id="1802209"/>
    <lineage>
        <taxon>Bacteria</taxon>
        <taxon>Candidatus Staskawicziibacteriota</taxon>
    </lineage>
</organism>
<protein>
    <recommendedName>
        <fullName evidence="4">DUF5666 domain-containing protein</fullName>
    </recommendedName>
</protein>
<evidence type="ECO:0000313" key="3">
    <source>
        <dbReference type="Proteomes" id="UP000179214"/>
    </source>
</evidence>
<keyword evidence="1" id="KW-0472">Membrane</keyword>
<name>A0A1G2I8K6_9BACT</name>
<accession>A0A1G2I8K6</accession>
<proteinExistence type="predicted"/>
<evidence type="ECO:0000256" key="1">
    <source>
        <dbReference type="SAM" id="Phobius"/>
    </source>
</evidence>
<gene>
    <name evidence="2" type="ORF">A3F47_01895</name>
</gene>
<evidence type="ECO:0008006" key="4">
    <source>
        <dbReference type="Google" id="ProtNLM"/>
    </source>
</evidence>
<dbReference type="Proteomes" id="UP000179214">
    <property type="component" value="Unassembled WGS sequence"/>
</dbReference>
<evidence type="ECO:0000313" key="2">
    <source>
        <dbReference type="EMBL" id="OGZ70710.1"/>
    </source>
</evidence>
<dbReference type="EMBL" id="MHOV01000004">
    <property type="protein sequence ID" value="OGZ70710.1"/>
    <property type="molecule type" value="Genomic_DNA"/>
</dbReference>
<sequence>METKNIIIAVVSGIIILIIGFSLGFWYKSISQPKNVAQEIPEAVKVISSKVTPSITAYGVITKIDGKNITINNEGDIMTITARDDVKIYAFSSTTGKSQEITLNDLKIGDKLSVNIKVSDSGQVDAYTIIVLPPVVKK</sequence>
<keyword evidence="1" id="KW-1133">Transmembrane helix</keyword>
<keyword evidence="1" id="KW-0812">Transmembrane</keyword>
<reference evidence="2 3" key="1">
    <citation type="journal article" date="2016" name="Nat. Commun.">
        <title>Thousands of microbial genomes shed light on interconnected biogeochemical processes in an aquifer system.</title>
        <authorList>
            <person name="Anantharaman K."/>
            <person name="Brown C.T."/>
            <person name="Hug L.A."/>
            <person name="Sharon I."/>
            <person name="Castelle C.J."/>
            <person name="Probst A.J."/>
            <person name="Thomas B.C."/>
            <person name="Singh A."/>
            <person name="Wilkins M.J."/>
            <person name="Karaoz U."/>
            <person name="Brodie E.L."/>
            <person name="Williams K.H."/>
            <person name="Hubbard S.S."/>
            <person name="Banfield J.F."/>
        </authorList>
    </citation>
    <scope>NUCLEOTIDE SEQUENCE [LARGE SCALE GENOMIC DNA]</scope>
</reference>
<comment type="caution">
    <text evidence="2">The sequence shown here is derived from an EMBL/GenBank/DDBJ whole genome shotgun (WGS) entry which is preliminary data.</text>
</comment>
<dbReference type="AlphaFoldDB" id="A0A1G2I8K6"/>
<feature type="transmembrane region" description="Helical" evidence="1">
    <location>
        <begin position="6"/>
        <end position="27"/>
    </location>
</feature>